<name>A0ABS4E7A1_9FIRM</name>
<organism evidence="5 6">
    <name type="scientific">Metaclostridioides mangenotii</name>
    <dbReference type="NCBI Taxonomy" id="1540"/>
    <lineage>
        <taxon>Bacteria</taxon>
        <taxon>Bacillati</taxon>
        <taxon>Bacillota</taxon>
        <taxon>Clostridia</taxon>
        <taxon>Peptostreptococcales</taxon>
        <taxon>Peptostreptococcaceae</taxon>
        <taxon>Metaclostridioides</taxon>
    </lineage>
</organism>
<evidence type="ECO:0000256" key="1">
    <source>
        <dbReference type="ARBA" id="ARBA00022723"/>
    </source>
</evidence>
<dbReference type="Pfam" id="PF17179">
    <property type="entry name" value="Fer4_22"/>
    <property type="match status" value="1"/>
</dbReference>
<dbReference type="PANTHER" id="PTHR40447">
    <property type="entry name" value="ANAEROBIC SULFITE REDUCTASE SUBUNIT A"/>
    <property type="match status" value="1"/>
</dbReference>
<dbReference type="InterPro" id="IPR017900">
    <property type="entry name" value="4Fe4S_Fe_S_CS"/>
</dbReference>
<reference evidence="5 6" key="1">
    <citation type="submission" date="2021-03" db="EMBL/GenBank/DDBJ databases">
        <title>Genomic Encyclopedia of Type Strains, Phase IV (KMG-IV): sequencing the most valuable type-strain genomes for metagenomic binning, comparative biology and taxonomic classification.</title>
        <authorList>
            <person name="Goeker M."/>
        </authorList>
    </citation>
    <scope>NUCLEOTIDE SEQUENCE [LARGE SCALE GENOMIC DNA]</scope>
    <source>
        <strain evidence="5 6">DSM 1289</strain>
    </source>
</reference>
<evidence type="ECO:0000256" key="3">
    <source>
        <dbReference type="ARBA" id="ARBA00023014"/>
    </source>
</evidence>
<dbReference type="InterPro" id="IPR014259">
    <property type="entry name" value="Sulphite_reductase_A"/>
</dbReference>
<dbReference type="PANTHER" id="PTHR40447:SF1">
    <property type="entry name" value="ANAEROBIC SULFITE REDUCTASE SUBUNIT A"/>
    <property type="match status" value="1"/>
</dbReference>
<keyword evidence="2" id="KW-0408">Iron</keyword>
<gene>
    <name evidence="5" type="ORF">J2Z43_000215</name>
</gene>
<feature type="domain" description="4Fe-4S ferredoxin-type" evidence="4">
    <location>
        <begin position="293"/>
        <end position="321"/>
    </location>
</feature>
<dbReference type="InterPro" id="IPR017896">
    <property type="entry name" value="4Fe4S_Fe-S-bd"/>
</dbReference>
<keyword evidence="6" id="KW-1185">Reference proteome</keyword>
<dbReference type="PROSITE" id="PS51379">
    <property type="entry name" value="4FE4S_FER_2"/>
    <property type="match status" value="2"/>
</dbReference>
<protein>
    <submittedName>
        <fullName evidence="5">Anaerobic sulfite reductase subunit A</fullName>
    </submittedName>
</protein>
<accession>A0ABS4E7A1</accession>
<evidence type="ECO:0000313" key="5">
    <source>
        <dbReference type="EMBL" id="MBP1853825.1"/>
    </source>
</evidence>
<proteinExistence type="predicted"/>
<dbReference type="RefSeq" id="WP_209455453.1">
    <property type="nucleotide sequence ID" value="NZ_BAAACS010000017.1"/>
</dbReference>
<sequence length="335" mass="39221">MKIKIDTSEFNRALEELSKEYKIFAPTVMPFKGTYSDTDLISYSEIERFDEIEFERKSNYSSKETILPINQILFYFTEDQYKESSTEDKKLLVFMRSCDIHGVKRIDQIYLNNGNEEDYFYKRIRDKVKFVLIGCKESFRNCFCASMGSNKTEDYSIGMNLEDDFIYMDIKDKDLEVFNGEKVDFEIDFVKENKISIEVPQKIDVEAIKSDSLWEEYDKRCIGCGRCNFVCPTCTCFTMQDIFYKENQNAGERRRVWASCQVEGYTDIAGGHSFRTGQGDRMRFKVLHKISDFKSRFGYNMCVGCGRCDDACPEYISFSSCVEKIDKFEKERGGK</sequence>
<evidence type="ECO:0000313" key="6">
    <source>
        <dbReference type="Proteomes" id="UP000767291"/>
    </source>
</evidence>
<evidence type="ECO:0000256" key="2">
    <source>
        <dbReference type="ARBA" id="ARBA00023004"/>
    </source>
</evidence>
<dbReference type="Proteomes" id="UP000767291">
    <property type="component" value="Unassembled WGS sequence"/>
</dbReference>
<dbReference type="EMBL" id="JAGGJX010000001">
    <property type="protein sequence ID" value="MBP1853825.1"/>
    <property type="molecule type" value="Genomic_DNA"/>
</dbReference>
<keyword evidence="1" id="KW-0479">Metal-binding</keyword>
<comment type="caution">
    <text evidence="5">The sequence shown here is derived from an EMBL/GenBank/DDBJ whole genome shotgun (WGS) entry which is preliminary data.</text>
</comment>
<feature type="domain" description="4Fe-4S ferredoxin-type" evidence="4">
    <location>
        <begin position="211"/>
        <end position="242"/>
    </location>
</feature>
<keyword evidence="3" id="KW-0411">Iron-sulfur</keyword>
<dbReference type="NCBIfam" id="TIGR02910">
    <property type="entry name" value="sulfite_red_A"/>
    <property type="match status" value="1"/>
</dbReference>
<dbReference type="SUPFAM" id="SSF46548">
    <property type="entry name" value="alpha-helical ferredoxin"/>
    <property type="match status" value="1"/>
</dbReference>
<evidence type="ECO:0000259" key="4">
    <source>
        <dbReference type="PROSITE" id="PS51379"/>
    </source>
</evidence>
<dbReference type="PROSITE" id="PS00198">
    <property type="entry name" value="4FE4S_FER_1"/>
    <property type="match status" value="2"/>
</dbReference>